<evidence type="ECO:0000256" key="3">
    <source>
        <dbReference type="ARBA" id="ARBA00022448"/>
    </source>
</evidence>
<dbReference type="PANTHER" id="PTHR45624">
    <property type="entry name" value="MITOCHONDRIAL BASIC AMINO ACIDS TRANSPORTER-RELATED"/>
    <property type="match status" value="1"/>
</dbReference>
<evidence type="ECO:0000256" key="6">
    <source>
        <dbReference type="ARBA" id="ARBA00022989"/>
    </source>
</evidence>
<keyword evidence="8 9" id="KW-0472">Membrane</keyword>
<evidence type="ECO:0000256" key="4">
    <source>
        <dbReference type="ARBA" id="ARBA00022692"/>
    </source>
</evidence>
<evidence type="ECO:0000256" key="9">
    <source>
        <dbReference type="PROSITE-ProRule" id="PRU00282"/>
    </source>
</evidence>
<evidence type="ECO:0000256" key="8">
    <source>
        <dbReference type="ARBA" id="ARBA00023136"/>
    </source>
</evidence>
<keyword evidence="4 9" id="KW-0812">Transmembrane</keyword>
<dbReference type="Gene3D" id="1.50.40.10">
    <property type="entry name" value="Mitochondrial carrier domain"/>
    <property type="match status" value="2"/>
</dbReference>
<dbReference type="GO" id="GO:0031966">
    <property type="term" value="C:mitochondrial membrane"/>
    <property type="evidence" value="ECO:0007669"/>
    <property type="project" value="UniProtKB-SubCell"/>
</dbReference>
<proteinExistence type="inferred from homology"/>
<organism evidence="11 12">
    <name type="scientific">Thamnocephalis sphaerospora</name>
    <dbReference type="NCBI Taxonomy" id="78915"/>
    <lineage>
        <taxon>Eukaryota</taxon>
        <taxon>Fungi</taxon>
        <taxon>Fungi incertae sedis</taxon>
        <taxon>Zoopagomycota</taxon>
        <taxon>Zoopagomycotina</taxon>
        <taxon>Zoopagomycetes</taxon>
        <taxon>Zoopagales</taxon>
        <taxon>Sigmoideomycetaceae</taxon>
        <taxon>Thamnocephalis</taxon>
    </lineage>
</organism>
<dbReference type="GO" id="GO:1902603">
    <property type="term" value="P:carnitine transmembrane transport"/>
    <property type="evidence" value="ECO:0007669"/>
    <property type="project" value="TreeGrafter"/>
</dbReference>
<feature type="repeat" description="Solcar" evidence="9">
    <location>
        <begin position="31"/>
        <end position="114"/>
    </location>
</feature>
<keyword evidence="6" id="KW-1133">Transmembrane helix</keyword>
<dbReference type="GO" id="GO:0006839">
    <property type="term" value="P:mitochondrial transport"/>
    <property type="evidence" value="ECO:0007669"/>
    <property type="project" value="TreeGrafter"/>
</dbReference>
<protein>
    <submittedName>
        <fullName evidence="11">Mitochondrial carrier domain-containing protein</fullName>
    </submittedName>
</protein>
<feature type="repeat" description="Solcar" evidence="9">
    <location>
        <begin position="127"/>
        <end position="217"/>
    </location>
</feature>
<evidence type="ECO:0000256" key="5">
    <source>
        <dbReference type="ARBA" id="ARBA00022737"/>
    </source>
</evidence>
<feature type="repeat" description="Solcar" evidence="9">
    <location>
        <begin position="228"/>
        <end position="313"/>
    </location>
</feature>
<sequence>MSDTAPVPAPAVVSVEPKQQQVQVKQQSSVAASVKSFLSGGFGGMCLVAAGHPLDLIKVRLQTTTLYTGALDCARKTIAKDGVRGLYRGMSAPLVGVTPIFATCFWGYDVGKKLSQSFYGQKAGEPLTMGQICFAGGFSALPATLLMTPIERVKCIIQIQSSLPASEQKYKGTADAARGIWREGGIRGIYKGTAATLLRDVPGSVAYFGAYELFKKWFTPAGKSAGDISPVAVFCAGGLAGMANWAIAIPADVLKSRQQTAPAGTYSGLTDVFVKLMRNEGPSALFRGLGPAMLRAFPANAACFLGVELSLKFMNALF</sequence>
<dbReference type="OrthoDB" id="14252at2759"/>
<dbReference type="PROSITE" id="PS50920">
    <property type="entry name" value="SOLCAR"/>
    <property type="match status" value="3"/>
</dbReference>
<gene>
    <name evidence="11" type="ORF">THASP1DRAFT_30163</name>
</gene>
<dbReference type="GO" id="GO:0015227">
    <property type="term" value="F:O-acyl-L-carnitine transmembrane transporter activity"/>
    <property type="evidence" value="ECO:0007669"/>
    <property type="project" value="TreeGrafter"/>
</dbReference>
<evidence type="ECO:0000313" key="12">
    <source>
        <dbReference type="Proteomes" id="UP000271241"/>
    </source>
</evidence>
<keyword evidence="7" id="KW-0496">Mitochondrion</keyword>
<reference evidence="12" key="1">
    <citation type="journal article" date="2018" name="Nat. Microbiol.">
        <title>Leveraging single-cell genomics to expand the fungal tree of life.</title>
        <authorList>
            <person name="Ahrendt S.R."/>
            <person name="Quandt C.A."/>
            <person name="Ciobanu D."/>
            <person name="Clum A."/>
            <person name="Salamov A."/>
            <person name="Andreopoulos B."/>
            <person name="Cheng J.F."/>
            <person name="Woyke T."/>
            <person name="Pelin A."/>
            <person name="Henrissat B."/>
            <person name="Reynolds N.K."/>
            <person name="Benny G.L."/>
            <person name="Smith M.E."/>
            <person name="James T.Y."/>
            <person name="Grigoriev I.V."/>
        </authorList>
    </citation>
    <scope>NUCLEOTIDE SEQUENCE [LARGE SCALE GENOMIC DNA]</scope>
    <source>
        <strain evidence="12">RSA 1356</strain>
    </source>
</reference>
<keyword evidence="5" id="KW-0677">Repeat</keyword>
<dbReference type="AlphaFoldDB" id="A0A4P9XPU8"/>
<dbReference type="InterPro" id="IPR023395">
    <property type="entry name" value="MCP_dom_sf"/>
</dbReference>
<keyword evidence="12" id="KW-1185">Reference proteome</keyword>
<name>A0A4P9XPU8_9FUNG</name>
<evidence type="ECO:0000313" key="11">
    <source>
        <dbReference type="EMBL" id="RKP08028.1"/>
    </source>
</evidence>
<dbReference type="Pfam" id="PF00153">
    <property type="entry name" value="Mito_carr"/>
    <property type="match status" value="3"/>
</dbReference>
<evidence type="ECO:0000256" key="2">
    <source>
        <dbReference type="ARBA" id="ARBA00006375"/>
    </source>
</evidence>
<dbReference type="SUPFAM" id="SSF103506">
    <property type="entry name" value="Mitochondrial carrier"/>
    <property type="match status" value="1"/>
</dbReference>
<dbReference type="STRING" id="78915.A0A4P9XPU8"/>
<evidence type="ECO:0000256" key="10">
    <source>
        <dbReference type="RuleBase" id="RU000488"/>
    </source>
</evidence>
<dbReference type="InterPro" id="IPR050567">
    <property type="entry name" value="Mitochondrial_Carrier"/>
</dbReference>
<dbReference type="Proteomes" id="UP000271241">
    <property type="component" value="Unassembled WGS sequence"/>
</dbReference>
<dbReference type="PANTHER" id="PTHR45624:SF4">
    <property type="entry name" value="CONGESTED-LIKE TRACHEA PROTEIN-RELATED"/>
    <property type="match status" value="1"/>
</dbReference>
<comment type="subcellular location">
    <subcellularLocation>
        <location evidence="1">Mitochondrion membrane</location>
        <topology evidence="1">Multi-pass membrane protein</topology>
    </subcellularLocation>
</comment>
<comment type="similarity">
    <text evidence="2 10">Belongs to the mitochondrial carrier (TC 2.A.29) family.</text>
</comment>
<dbReference type="EMBL" id="KZ992646">
    <property type="protein sequence ID" value="RKP08028.1"/>
    <property type="molecule type" value="Genomic_DNA"/>
</dbReference>
<keyword evidence="3 10" id="KW-0813">Transport</keyword>
<accession>A0A4P9XPU8</accession>
<dbReference type="InterPro" id="IPR018108">
    <property type="entry name" value="MCP_transmembrane"/>
</dbReference>
<evidence type="ECO:0000256" key="7">
    <source>
        <dbReference type="ARBA" id="ARBA00023128"/>
    </source>
</evidence>
<evidence type="ECO:0000256" key="1">
    <source>
        <dbReference type="ARBA" id="ARBA00004225"/>
    </source>
</evidence>